<feature type="region of interest" description="Disordered" evidence="1">
    <location>
        <begin position="119"/>
        <end position="224"/>
    </location>
</feature>
<dbReference type="EMBL" id="DF977518">
    <property type="protein sequence ID" value="GAP92200.2"/>
    <property type="molecule type" value="Genomic_DNA"/>
</dbReference>
<feature type="region of interest" description="Disordered" evidence="1">
    <location>
        <begin position="379"/>
        <end position="436"/>
    </location>
</feature>
<feature type="compositionally biased region" description="Low complexity" evidence="1">
    <location>
        <begin position="402"/>
        <end position="418"/>
    </location>
</feature>
<proteinExistence type="predicted"/>
<feature type="compositionally biased region" description="Low complexity" evidence="1">
    <location>
        <begin position="124"/>
        <end position="135"/>
    </location>
</feature>
<dbReference type="AlphaFoldDB" id="A0A1W2TUE5"/>
<organism evidence="2">
    <name type="scientific">Rosellinia necatrix</name>
    <name type="common">White root-rot fungus</name>
    <dbReference type="NCBI Taxonomy" id="77044"/>
    <lineage>
        <taxon>Eukaryota</taxon>
        <taxon>Fungi</taxon>
        <taxon>Dikarya</taxon>
        <taxon>Ascomycota</taxon>
        <taxon>Pezizomycotina</taxon>
        <taxon>Sordariomycetes</taxon>
        <taxon>Xylariomycetidae</taxon>
        <taxon>Xylariales</taxon>
        <taxon>Xylariaceae</taxon>
        <taxon>Rosellinia</taxon>
    </lineage>
</organism>
<protein>
    <submittedName>
        <fullName evidence="2">Uncharacterized protein</fullName>
    </submittedName>
</protein>
<dbReference type="Proteomes" id="UP000054516">
    <property type="component" value="Unassembled WGS sequence"/>
</dbReference>
<feature type="region of interest" description="Disordered" evidence="1">
    <location>
        <begin position="1"/>
        <end position="51"/>
    </location>
</feature>
<evidence type="ECO:0000256" key="1">
    <source>
        <dbReference type="SAM" id="MobiDB-lite"/>
    </source>
</evidence>
<accession>A0A1W2TUE5</accession>
<evidence type="ECO:0000313" key="3">
    <source>
        <dbReference type="Proteomes" id="UP000054516"/>
    </source>
</evidence>
<reference evidence="2" key="1">
    <citation type="submission" date="2016-03" db="EMBL/GenBank/DDBJ databases">
        <title>Draft genome sequence of Rosellinia necatrix.</title>
        <authorList>
            <person name="Kanematsu S."/>
        </authorList>
    </citation>
    <scope>NUCLEOTIDE SEQUENCE [LARGE SCALE GENOMIC DNA]</scope>
    <source>
        <strain evidence="2">W97</strain>
    </source>
</reference>
<feature type="compositionally biased region" description="Acidic residues" evidence="1">
    <location>
        <begin position="190"/>
        <end position="211"/>
    </location>
</feature>
<dbReference type="OrthoDB" id="4157036at2759"/>
<name>A0A1W2TUE5_ROSNE</name>
<keyword evidence="3" id="KW-1185">Reference proteome</keyword>
<evidence type="ECO:0000313" key="2">
    <source>
        <dbReference type="EMBL" id="GAP92200.2"/>
    </source>
</evidence>
<feature type="compositionally biased region" description="Polar residues" evidence="1">
    <location>
        <begin position="1"/>
        <end position="36"/>
    </location>
</feature>
<feature type="compositionally biased region" description="Low complexity" evidence="1">
    <location>
        <begin position="160"/>
        <end position="170"/>
    </location>
</feature>
<sequence>MDISPITSRKSGDQSTLTRSPLSNRANIHLDTTTTNWDHKDSSEGQPSTHDSVCDAAWISTSDLAKSPYQTPGRPATPLRSIDIDLESESPLSRLETPFLYGHGTELAPILEQRSIATLRTKQSHSTSDLSSLLHDAPHPHDGGGGGGASLKPHSKSDETTTTTTTTMTTKMPSRFHLYLQQQQRSSSDADIDDDEDEDNNNNDDDDDDDPAGTATISTPRLRRLRYSRPTVHLVDVHAYPQRPVYAAPRRAATPPSLRRVARPRSEGDAYVASGGGASADGVAHAYAAPGFRPVRSGHGNLSAHPFMTSTTTNTTTNTAAFPSSSTAAYYHHHHPTTTTTTTTAAATAAAAAAASSSSSSSQSSMSAAARLRLRSVIHHGRRGGGDNTGPLDGSGGYFEPPDQQRTARTARATTMAGPGPGPGSSDGGGNVCKKCSHPRGEPWSLASTLVGHGPGARRGADWCGRCACRKIARRCCCVTGSQCL</sequence>
<gene>
    <name evidence="2" type="ORF">SAMD00023353_7300160</name>
</gene>